<dbReference type="RefSeq" id="WP_343979601.1">
    <property type="nucleotide sequence ID" value="NZ_BAAAJG010000011.1"/>
</dbReference>
<protein>
    <submittedName>
        <fullName evidence="4">Hsp20/alpha crystallin family protein</fullName>
    </submittedName>
</protein>
<feature type="domain" description="SHSP" evidence="3">
    <location>
        <begin position="43"/>
        <end position="158"/>
    </location>
</feature>
<evidence type="ECO:0000256" key="1">
    <source>
        <dbReference type="PROSITE-ProRule" id="PRU00285"/>
    </source>
</evidence>
<evidence type="ECO:0000256" key="2">
    <source>
        <dbReference type="RuleBase" id="RU003616"/>
    </source>
</evidence>
<dbReference type="SUPFAM" id="SSF49764">
    <property type="entry name" value="HSP20-like chaperones"/>
    <property type="match status" value="1"/>
</dbReference>
<proteinExistence type="inferred from homology"/>
<keyword evidence="5" id="KW-1185">Reference proteome</keyword>
<evidence type="ECO:0000313" key="4">
    <source>
        <dbReference type="EMBL" id="MFD1531619.1"/>
    </source>
</evidence>
<name>A0ABW4FMG3_9PSEU</name>
<dbReference type="Gene3D" id="2.60.40.790">
    <property type="match status" value="1"/>
</dbReference>
<comment type="caution">
    <text evidence="4">The sequence shown here is derived from an EMBL/GenBank/DDBJ whole genome shotgun (WGS) entry which is preliminary data.</text>
</comment>
<evidence type="ECO:0000313" key="5">
    <source>
        <dbReference type="Proteomes" id="UP001597145"/>
    </source>
</evidence>
<comment type="similarity">
    <text evidence="1 2">Belongs to the small heat shock protein (HSP20) family.</text>
</comment>
<gene>
    <name evidence="4" type="ORF">ACFSCY_19470</name>
</gene>
<dbReference type="InterPro" id="IPR002068">
    <property type="entry name" value="A-crystallin/Hsp20_dom"/>
</dbReference>
<dbReference type="PROSITE" id="PS01031">
    <property type="entry name" value="SHSP"/>
    <property type="match status" value="1"/>
</dbReference>
<accession>A0ABW4FMG3</accession>
<dbReference type="EMBL" id="JBHUCP010000014">
    <property type="protein sequence ID" value="MFD1531619.1"/>
    <property type="molecule type" value="Genomic_DNA"/>
</dbReference>
<reference evidence="5" key="1">
    <citation type="journal article" date="2019" name="Int. J. Syst. Evol. Microbiol.">
        <title>The Global Catalogue of Microorganisms (GCM) 10K type strain sequencing project: providing services to taxonomists for standard genome sequencing and annotation.</title>
        <authorList>
            <consortium name="The Broad Institute Genomics Platform"/>
            <consortium name="The Broad Institute Genome Sequencing Center for Infectious Disease"/>
            <person name="Wu L."/>
            <person name="Ma J."/>
        </authorList>
    </citation>
    <scope>NUCLEOTIDE SEQUENCE [LARGE SCALE GENOMIC DNA]</scope>
    <source>
        <strain evidence="5">JCM 12165</strain>
    </source>
</reference>
<organism evidence="4 5">
    <name type="scientific">Pseudonocardia aurantiaca</name>
    <dbReference type="NCBI Taxonomy" id="75290"/>
    <lineage>
        <taxon>Bacteria</taxon>
        <taxon>Bacillati</taxon>
        <taxon>Actinomycetota</taxon>
        <taxon>Actinomycetes</taxon>
        <taxon>Pseudonocardiales</taxon>
        <taxon>Pseudonocardiaceae</taxon>
        <taxon>Pseudonocardia</taxon>
    </lineage>
</organism>
<dbReference type="Proteomes" id="UP001597145">
    <property type="component" value="Unassembled WGS sequence"/>
</dbReference>
<sequence length="158" mass="18106">MNRLIRRKRGTVESPARFNRMDRLFDEWMRMLPPRAPFGLGVGWPGEDVIRVDEFREGGMAVIRAELPGIDPEKDVDITVSDGILRINAERRSEEKIEDKGYLRHELRYGSMSRTLPLPEGVSESEITATYKDGILEIRVPLPERTESEPTKVTVRKG</sequence>
<dbReference type="Pfam" id="PF00011">
    <property type="entry name" value="HSP20"/>
    <property type="match status" value="1"/>
</dbReference>
<dbReference type="CDD" id="cd06464">
    <property type="entry name" value="ACD_sHsps-like"/>
    <property type="match status" value="1"/>
</dbReference>
<evidence type="ECO:0000259" key="3">
    <source>
        <dbReference type="PROSITE" id="PS01031"/>
    </source>
</evidence>
<dbReference type="InterPro" id="IPR008978">
    <property type="entry name" value="HSP20-like_chaperone"/>
</dbReference>
<dbReference type="InterPro" id="IPR031107">
    <property type="entry name" value="Small_HSP"/>
</dbReference>
<dbReference type="PANTHER" id="PTHR11527">
    <property type="entry name" value="HEAT-SHOCK PROTEIN 20 FAMILY MEMBER"/>
    <property type="match status" value="1"/>
</dbReference>